<name>R4S2E3_PHYAS</name>
<dbReference type="RefSeq" id="WP_015638336.1">
    <property type="nucleotide sequence ID" value="NC_021236.1"/>
</dbReference>
<dbReference type="Proteomes" id="UP000013941">
    <property type="component" value="Chromosome"/>
</dbReference>
<evidence type="ECO:0000259" key="1">
    <source>
        <dbReference type="Pfam" id="PF11178"/>
    </source>
</evidence>
<protein>
    <recommendedName>
        <fullName evidence="1">DUF2963 domain-containing protein</fullName>
    </recommendedName>
</protein>
<dbReference type="KEGG" id="nzs:SLY_1039"/>
<dbReference type="PATRIC" id="fig|980422.3.peg.956"/>
<reference evidence="2 3" key="1">
    <citation type="journal article" date="2013" name="BMC Genomics">
        <title>Comparison of the complete genome sequence of two closely related isolates of 'Candidatus Phytoplasma australiense' reveals genome plasticity.</title>
        <authorList>
            <person name="Andersen M.T."/>
            <person name="Liefting L.W."/>
            <person name="Havukkala I."/>
            <person name="Beever R.E."/>
        </authorList>
    </citation>
    <scope>NUCLEOTIDE SEQUENCE [LARGE SCALE GENOMIC DNA]</scope>
    <source>
        <strain evidence="2 3">NZSb11</strain>
    </source>
</reference>
<dbReference type="InterPro" id="IPR021348">
    <property type="entry name" value="DUF2963"/>
</dbReference>
<proteinExistence type="predicted"/>
<dbReference type="Pfam" id="PF11178">
    <property type="entry name" value="DUF2963"/>
    <property type="match status" value="1"/>
</dbReference>
<keyword evidence="3" id="KW-1185">Reference proteome</keyword>
<feature type="domain" description="DUF2963" evidence="1">
    <location>
        <begin position="76"/>
        <end position="115"/>
    </location>
</feature>
<organism evidence="2 3">
    <name type="scientific">Strawberry lethal yellows phytoplasma (CPA) str. NZSb11</name>
    <dbReference type="NCBI Taxonomy" id="980422"/>
    <lineage>
        <taxon>Bacteria</taxon>
        <taxon>Bacillati</taxon>
        <taxon>Mycoplasmatota</taxon>
        <taxon>Mollicutes</taxon>
        <taxon>Acholeplasmatales</taxon>
        <taxon>Acholeplasmataceae</taxon>
        <taxon>Candidatus Phytoplasma</taxon>
        <taxon>16SrXII (Stolbur group)</taxon>
    </lineage>
</organism>
<evidence type="ECO:0000313" key="3">
    <source>
        <dbReference type="Proteomes" id="UP000013941"/>
    </source>
</evidence>
<dbReference type="AlphaFoldDB" id="R4S2E3"/>
<gene>
    <name evidence="2" type="ORF">SLY_1039</name>
</gene>
<evidence type="ECO:0000313" key="2">
    <source>
        <dbReference type="EMBL" id="AGL90953.1"/>
    </source>
</evidence>
<dbReference type="HOGENOM" id="CLU_1554418_0_0_14"/>
<sequence>MNNQPNYGETNMKENKTFHHDNGNPWLIYEYHPETLNPIKLTECNLEGKPQRITECDPQTGRKVKKTAYNFICGLDYIKYYDRETGKPTKIIQYYSNGKNVWYVTEWHPITGNLISCIFYNKDRTVSSAAQWHPITGQIIKYNDYNSAAVFNIEPEQAIHQKNLDNESKARI</sequence>
<dbReference type="EMBL" id="CP002548">
    <property type="protein sequence ID" value="AGL90953.1"/>
    <property type="molecule type" value="Genomic_DNA"/>
</dbReference>
<accession>R4S2E3</accession>